<reference evidence="1 2" key="1">
    <citation type="journal article" date="2014" name="Genome Announc.">
        <title>Draft Genome Sequence of the Boron-Tolerant and Moderately Halotolerant Bacterium Gracilibacillus boraciitolerans JCM 21714T.</title>
        <authorList>
            <person name="Ahmed I."/>
            <person name="Oshima K."/>
            <person name="Suda W."/>
            <person name="Kitamura K."/>
            <person name="Iida T."/>
            <person name="Ohmori Y."/>
            <person name="Fujiwara T."/>
            <person name="Hattori M."/>
            <person name="Ohkuma M."/>
        </authorList>
    </citation>
    <scope>NUCLEOTIDE SEQUENCE [LARGE SCALE GENOMIC DNA]</scope>
    <source>
        <strain evidence="1 2">JCM 21714</strain>
    </source>
</reference>
<protein>
    <submittedName>
        <fullName evidence="1">Stage IV sporulation protein</fullName>
    </submittedName>
</protein>
<name>W4VDA1_9BACI</name>
<organism evidence="1 2">
    <name type="scientific">Gracilibacillus boraciitolerans JCM 21714</name>
    <dbReference type="NCBI Taxonomy" id="1298598"/>
    <lineage>
        <taxon>Bacteria</taxon>
        <taxon>Bacillati</taxon>
        <taxon>Bacillota</taxon>
        <taxon>Bacilli</taxon>
        <taxon>Bacillales</taxon>
        <taxon>Bacillaceae</taxon>
        <taxon>Gracilibacillus</taxon>
    </lineage>
</organism>
<proteinExistence type="predicted"/>
<dbReference type="Proteomes" id="UP000019102">
    <property type="component" value="Unassembled WGS sequence"/>
</dbReference>
<dbReference type="Pfam" id="PF06898">
    <property type="entry name" value="YqfD"/>
    <property type="match status" value="1"/>
</dbReference>
<sequence length="175" mass="20887">MVDLYVSKGQPPLVQPNDVVYKGDILVSAFLNHKEEEEQEHDNKKPLAAEGEVIAEVWYKTEITVPVRNKYQVLTGEAQQKHYLHFSNFLLPIWNFRNPEYRQYQLETEEKNYYFLKWKLPISYLEQTIYKVDEITEKLTKQKARQIALEQARRELLRELPINAKITEEKSFARK</sequence>
<comment type="caution">
    <text evidence="1">The sequence shown here is derived from an EMBL/GenBank/DDBJ whole genome shotgun (WGS) entry which is preliminary data.</text>
</comment>
<gene>
    <name evidence="1" type="ORF">JCM21714_94</name>
</gene>
<evidence type="ECO:0000313" key="1">
    <source>
        <dbReference type="EMBL" id="GAE91156.1"/>
    </source>
</evidence>
<dbReference type="STRING" id="1298598.JCM21714_94"/>
<dbReference type="AlphaFoldDB" id="W4VDA1"/>
<dbReference type="InterPro" id="IPR010690">
    <property type="entry name" value="YqfD"/>
</dbReference>
<dbReference type="eggNOG" id="COG0561">
    <property type="taxonomic scope" value="Bacteria"/>
</dbReference>
<keyword evidence="2" id="KW-1185">Reference proteome</keyword>
<accession>W4VDA1</accession>
<evidence type="ECO:0000313" key="2">
    <source>
        <dbReference type="Proteomes" id="UP000019102"/>
    </source>
</evidence>
<dbReference type="EMBL" id="BAVS01000001">
    <property type="protein sequence ID" value="GAE91156.1"/>
    <property type="molecule type" value="Genomic_DNA"/>
</dbReference>